<sequence>MLTRFPANDGRTTIPTEDTTSNERHILFDCAEGTQLKLQESKLKMGRITRIFITHMHGTPLSLPVPSIRLIRGRIADHVMGLVPLLGTLMTGVVTPPEEIERLRKLGRAKKPAETPEKRSRPPEADKAIVKMSKKTSERNISSIPHSNSHTFLTQLTPLPQAKLHIYGPPGLRLLLRQTLSLTGLSLASTYAVHELIPYDPRTRHHGKPSCGSDGWEETTDGLHVNEAPGCDLLAGDDGCWRDLLGRAEAREEDDEPEKEQEVQSSREAVNGEDEPTTDSARLDTPEVKPVRRRVKGKKEPAWRVDAGPIDHRILSLGFIITEPPSYLPLDTATLLPILENEREALAVLPPDQGGPITNPRAVLSLLTSTRAPFTLPSGTVLQPPEADPEPRRKIVIMGDCSGVSNDAFVELAQAPSLLVHECTNAWIDPVIEKGDKGKRVRTAELDKTLIGGKKPASPGGSEVPAEPEGLDFIKMEQERVRKILAAKAVVEQKARSRGHSTPDMVGAFARRIQARRVALNHFSVMFPSPHYATDTPFPSLLMETNHHSPGRPLPPIAISELHRRVLMSFIESQTTDTWHPVGGVRASAARDLMTYDVPAHELTHPEYEVILQRTEEADRFQDLWRHEGATGITRVFGIRIAGLDKSISGIGYHHPAGGDAAGEYGRCGDVECHGG</sequence>
<organism evidence="1 2">
    <name type="scientific">Naganishia adeliensis</name>
    <dbReference type="NCBI Taxonomy" id="92952"/>
    <lineage>
        <taxon>Eukaryota</taxon>
        <taxon>Fungi</taxon>
        <taxon>Dikarya</taxon>
        <taxon>Basidiomycota</taxon>
        <taxon>Agaricomycotina</taxon>
        <taxon>Tremellomycetes</taxon>
        <taxon>Filobasidiales</taxon>
        <taxon>Filobasidiaceae</taxon>
        <taxon>Naganishia</taxon>
    </lineage>
</organism>
<name>A0ACC2VJJ7_9TREE</name>
<comment type="caution">
    <text evidence="1">The sequence shown here is derived from an EMBL/GenBank/DDBJ whole genome shotgun (WGS) entry which is preliminary data.</text>
</comment>
<reference evidence="1" key="1">
    <citation type="submission" date="2023-04" db="EMBL/GenBank/DDBJ databases">
        <title>Draft Genome sequencing of Naganishia species isolated from polar environments using Oxford Nanopore Technology.</title>
        <authorList>
            <person name="Leo P."/>
            <person name="Venkateswaran K."/>
        </authorList>
    </citation>
    <scope>NUCLEOTIDE SEQUENCE</scope>
    <source>
        <strain evidence="1">MNA-CCFEE 5262</strain>
    </source>
</reference>
<dbReference type="EMBL" id="JASBWS010000087">
    <property type="protein sequence ID" value="KAJ9098986.1"/>
    <property type="molecule type" value="Genomic_DNA"/>
</dbReference>
<protein>
    <submittedName>
        <fullName evidence="1">Uncharacterized protein</fullName>
    </submittedName>
</protein>
<accession>A0ACC2VJJ7</accession>
<proteinExistence type="predicted"/>
<evidence type="ECO:0000313" key="1">
    <source>
        <dbReference type="EMBL" id="KAJ9098986.1"/>
    </source>
</evidence>
<keyword evidence="2" id="KW-1185">Reference proteome</keyword>
<evidence type="ECO:0000313" key="2">
    <source>
        <dbReference type="Proteomes" id="UP001230649"/>
    </source>
</evidence>
<dbReference type="Proteomes" id="UP001230649">
    <property type="component" value="Unassembled WGS sequence"/>
</dbReference>
<gene>
    <name evidence="1" type="ORF">QFC20_005804</name>
</gene>